<feature type="region of interest" description="Disordered" evidence="4">
    <location>
        <begin position="1"/>
        <end position="42"/>
    </location>
</feature>
<dbReference type="Pfam" id="PF00933">
    <property type="entry name" value="Glyco_hydro_3"/>
    <property type="match status" value="1"/>
</dbReference>
<name>A0A941EHI5_9ACTN</name>
<accession>A0A941EHI5</accession>
<keyword evidence="3" id="KW-0326">Glycosidase</keyword>
<comment type="similarity">
    <text evidence="1">Belongs to the glycosyl hydrolase 3 family.</text>
</comment>
<dbReference type="PANTHER" id="PTHR30480">
    <property type="entry name" value="BETA-HEXOSAMINIDASE-RELATED"/>
    <property type="match status" value="1"/>
</dbReference>
<dbReference type="InterPro" id="IPR036962">
    <property type="entry name" value="Glyco_hydro_3_N_sf"/>
</dbReference>
<dbReference type="InterPro" id="IPR017853">
    <property type="entry name" value="GH"/>
</dbReference>
<dbReference type="InterPro" id="IPR050226">
    <property type="entry name" value="NagZ_Beta-hexosaminidase"/>
</dbReference>
<dbReference type="GO" id="GO:0004553">
    <property type="term" value="F:hydrolase activity, hydrolyzing O-glycosyl compounds"/>
    <property type="evidence" value="ECO:0007669"/>
    <property type="project" value="InterPro"/>
</dbReference>
<proteinExistence type="inferred from homology"/>
<dbReference type="GO" id="GO:0009254">
    <property type="term" value="P:peptidoglycan turnover"/>
    <property type="evidence" value="ECO:0007669"/>
    <property type="project" value="TreeGrafter"/>
</dbReference>
<dbReference type="RefSeq" id="WP_212518890.1">
    <property type="nucleotide sequence ID" value="NZ_JAGSOH010000041.1"/>
</dbReference>
<evidence type="ECO:0000256" key="4">
    <source>
        <dbReference type="SAM" id="MobiDB-lite"/>
    </source>
</evidence>
<organism evidence="6 7">
    <name type="scientific">Actinospica acidithermotolerans</name>
    <dbReference type="NCBI Taxonomy" id="2828514"/>
    <lineage>
        <taxon>Bacteria</taxon>
        <taxon>Bacillati</taxon>
        <taxon>Actinomycetota</taxon>
        <taxon>Actinomycetes</taxon>
        <taxon>Catenulisporales</taxon>
        <taxon>Actinospicaceae</taxon>
        <taxon>Actinospica</taxon>
    </lineage>
</organism>
<evidence type="ECO:0000256" key="3">
    <source>
        <dbReference type="ARBA" id="ARBA00023295"/>
    </source>
</evidence>
<comment type="caution">
    <text evidence="6">The sequence shown here is derived from an EMBL/GenBank/DDBJ whole genome shotgun (WGS) entry which is preliminary data.</text>
</comment>
<sequence>MLATAACASAKTAPHPATSAGTSAESSSAAAQSSSASAQSSSASAPASTAALSPVQLAGQRVIYSFSGTTVPSSLLTLVREGEVGGVIFFADNITSVSQLDADAKELDAAQQESPVHLPLLLMTDQEGGEVRRIADGNPTQSEFSIGESANPAAAAAAAGTGAAQTLSDAGLNVNLAPVLDVYAVPGDFIDSAQRSYSNDPQIVSTAGAAFITAQQQGGVAATAKHFPGLGTASTNEDTDNVPVTLNQPLSQLRSVDELPYRAAISVGVDLIMVSWAVYPALDGNRPAGLSSTIVQGELRQRLGYTGVTITDALEAGALKAYGGAGQRAVDAASAGMDLLLCSSGSVSQGEEATKALAAALQGGQLTASSFDAAVSRVDALRSKLA</sequence>
<dbReference type="GO" id="GO:0005975">
    <property type="term" value="P:carbohydrate metabolic process"/>
    <property type="evidence" value="ECO:0007669"/>
    <property type="project" value="InterPro"/>
</dbReference>
<protein>
    <submittedName>
        <fullName evidence="6">Beta-N-acetylhexosaminidase</fullName>
    </submittedName>
</protein>
<gene>
    <name evidence="6" type="ORF">KDK95_15625</name>
</gene>
<evidence type="ECO:0000313" key="6">
    <source>
        <dbReference type="EMBL" id="MBR7827749.1"/>
    </source>
</evidence>
<evidence type="ECO:0000256" key="1">
    <source>
        <dbReference type="ARBA" id="ARBA00005336"/>
    </source>
</evidence>
<keyword evidence="2" id="KW-0378">Hydrolase</keyword>
<dbReference type="PANTHER" id="PTHR30480:SF14">
    <property type="entry name" value="HYDROLASE, PUTATIVE (AFU_ORTHOLOGUE AFUA_4G13770)-RELATED"/>
    <property type="match status" value="1"/>
</dbReference>
<dbReference type="SUPFAM" id="SSF51445">
    <property type="entry name" value="(Trans)glycosidases"/>
    <property type="match status" value="1"/>
</dbReference>
<dbReference type="Gene3D" id="3.20.20.300">
    <property type="entry name" value="Glycoside hydrolase, family 3, N-terminal domain"/>
    <property type="match status" value="1"/>
</dbReference>
<dbReference type="AlphaFoldDB" id="A0A941EHI5"/>
<dbReference type="EMBL" id="JAGSOH010000041">
    <property type="protein sequence ID" value="MBR7827749.1"/>
    <property type="molecule type" value="Genomic_DNA"/>
</dbReference>
<evidence type="ECO:0000259" key="5">
    <source>
        <dbReference type="Pfam" id="PF00933"/>
    </source>
</evidence>
<feature type="domain" description="Glycoside hydrolase family 3 N-terminal" evidence="5">
    <location>
        <begin position="77"/>
        <end position="379"/>
    </location>
</feature>
<reference evidence="6" key="1">
    <citation type="submission" date="2021-04" db="EMBL/GenBank/DDBJ databases">
        <title>Genome based classification of Actinospica acidithermotolerans sp. nov., an actinobacterium isolated from an Indonesian hot spring.</title>
        <authorList>
            <person name="Kusuma A.B."/>
            <person name="Putra K.E."/>
            <person name="Nafisah S."/>
            <person name="Loh J."/>
            <person name="Nouioui I."/>
            <person name="Goodfellow M."/>
        </authorList>
    </citation>
    <scope>NUCLEOTIDE SEQUENCE</scope>
    <source>
        <strain evidence="6">MGRD01-02</strain>
    </source>
</reference>
<dbReference type="Proteomes" id="UP000676325">
    <property type="component" value="Unassembled WGS sequence"/>
</dbReference>
<evidence type="ECO:0000313" key="7">
    <source>
        <dbReference type="Proteomes" id="UP000676325"/>
    </source>
</evidence>
<evidence type="ECO:0000256" key="2">
    <source>
        <dbReference type="ARBA" id="ARBA00022801"/>
    </source>
</evidence>
<keyword evidence="7" id="KW-1185">Reference proteome</keyword>
<dbReference type="InterPro" id="IPR001764">
    <property type="entry name" value="Glyco_hydro_3_N"/>
</dbReference>